<proteinExistence type="predicted"/>
<reference evidence="1 2" key="1">
    <citation type="submission" date="2016-10" db="EMBL/GenBank/DDBJ databases">
        <authorList>
            <person name="de Groot N.N."/>
        </authorList>
    </citation>
    <scope>NUCLEOTIDE SEQUENCE [LARGE SCALE GENOMIC DNA]</scope>
    <source>
        <strain evidence="1 2">DSM 10495</strain>
    </source>
</reference>
<accession>A0A1H4SE07</accession>
<evidence type="ECO:0000313" key="1">
    <source>
        <dbReference type="EMBL" id="SEC42416.1"/>
    </source>
</evidence>
<dbReference type="Proteomes" id="UP000182652">
    <property type="component" value="Unassembled WGS sequence"/>
</dbReference>
<protein>
    <submittedName>
        <fullName evidence="1">Uncharacterized protein</fullName>
    </submittedName>
</protein>
<dbReference type="RefSeq" id="WP_066216794.1">
    <property type="nucleotide sequence ID" value="NZ_FNSN01000003.1"/>
</dbReference>
<gene>
    <name evidence="1" type="ORF">SAMN04489745_2835</name>
</gene>
<name>A0A1H4SE07_9MICC</name>
<sequence>MSGFVIQYNRKSGELEDLETFEGRDGSRKALKRRLELEARRTDSDVEIVSLNARSLDEIKVTHSRYFSGGSLHIA</sequence>
<dbReference type="AlphaFoldDB" id="A0A1H4SE07"/>
<organism evidence="1 2">
    <name type="scientific">Arthrobacter woluwensis</name>
    <dbReference type="NCBI Taxonomy" id="156980"/>
    <lineage>
        <taxon>Bacteria</taxon>
        <taxon>Bacillati</taxon>
        <taxon>Actinomycetota</taxon>
        <taxon>Actinomycetes</taxon>
        <taxon>Micrococcales</taxon>
        <taxon>Micrococcaceae</taxon>
        <taxon>Arthrobacter</taxon>
    </lineage>
</organism>
<dbReference type="EMBL" id="FNSN01000003">
    <property type="protein sequence ID" value="SEC42416.1"/>
    <property type="molecule type" value="Genomic_DNA"/>
</dbReference>
<evidence type="ECO:0000313" key="2">
    <source>
        <dbReference type="Proteomes" id="UP000182652"/>
    </source>
</evidence>
<keyword evidence="2" id="KW-1185">Reference proteome</keyword>